<dbReference type="PANTHER" id="PTHR48098">
    <property type="entry name" value="ENTEROCHELIN ESTERASE-RELATED"/>
    <property type="match status" value="1"/>
</dbReference>
<dbReference type="InterPro" id="IPR011990">
    <property type="entry name" value="TPR-like_helical_dom_sf"/>
</dbReference>
<keyword evidence="1" id="KW-0418">Kinase</keyword>
<reference evidence="1" key="2">
    <citation type="submission" date="2020-09" db="EMBL/GenBank/DDBJ databases">
        <authorList>
            <person name="Sun Q."/>
            <person name="Zhou Y."/>
        </authorList>
    </citation>
    <scope>NUCLEOTIDE SEQUENCE</scope>
    <source>
        <strain evidence="1">CGMCC 1.12924</strain>
    </source>
</reference>
<keyword evidence="1" id="KW-0808">Transferase</keyword>
<name>A0A8J2Y7J9_9FLAO</name>
<dbReference type="Gene3D" id="3.40.50.1820">
    <property type="entry name" value="alpha/beta hydrolase"/>
    <property type="match status" value="1"/>
</dbReference>
<dbReference type="Gene3D" id="1.25.40.10">
    <property type="entry name" value="Tetratricopeptide repeat domain"/>
    <property type="match status" value="1"/>
</dbReference>
<comment type="caution">
    <text evidence="1">The sequence shown here is derived from an EMBL/GenBank/DDBJ whole genome shotgun (WGS) entry which is preliminary data.</text>
</comment>
<organism evidence="1 2">
    <name type="scientific">Planktosalinus lacus</name>
    <dbReference type="NCBI Taxonomy" id="1526573"/>
    <lineage>
        <taxon>Bacteria</taxon>
        <taxon>Pseudomonadati</taxon>
        <taxon>Bacteroidota</taxon>
        <taxon>Flavobacteriia</taxon>
        <taxon>Flavobacteriales</taxon>
        <taxon>Flavobacteriaceae</taxon>
        <taxon>Planktosalinus</taxon>
    </lineage>
</organism>
<dbReference type="InterPro" id="IPR000801">
    <property type="entry name" value="Esterase-like"/>
</dbReference>
<evidence type="ECO:0000313" key="2">
    <source>
        <dbReference type="Proteomes" id="UP000652231"/>
    </source>
</evidence>
<evidence type="ECO:0000313" key="1">
    <source>
        <dbReference type="EMBL" id="GGD81667.1"/>
    </source>
</evidence>
<gene>
    <name evidence="1" type="ORF">GCM10011312_02560</name>
</gene>
<dbReference type="Pfam" id="PF00756">
    <property type="entry name" value="Esterase"/>
    <property type="match status" value="1"/>
</dbReference>
<dbReference type="AlphaFoldDB" id="A0A8J2Y7J9"/>
<proteinExistence type="predicted"/>
<protein>
    <submittedName>
        <fullName evidence="1">Histidine kinase</fullName>
    </submittedName>
</protein>
<keyword evidence="2" id="KW-1185">Reference proteome</keyword>
<dbReference type="Proteomes" id="UP000652231">
    <property type="component" value="Unassembled WGS sequence"/>
</dbReference>
<sequence length="370" mass="42910">MVTGLSSQVIYEEFNSTKLQETRRLKIQLPRNYDANTEKVYPIVLVFDADYLFEPVAGNVDYYSYWEEMPEAIVVGIMQGRTRDFDGQYDETNFLPTEKGADFFEFIGLELIPHIDKNYRTAKFILAVGHEFTANFMNYYLFKDPPLFNGYLSLSPDLAPMMDSRIAESLSKTPHKIFYYLATGSNDLKPIREVTLELHENMKTINKENIHYYFDDFEGASHYSLVGKAIPSALEEIFSIFRPISKKDYDEIILNLKTPVFEYLMTKYTTIEDLFGFKTEVRENDIIAIASAAERKKEWTSLEQVAQLASKEHPDTVLGSYYLGRFFEETGEPKKAMRTYQSAFELEEVGFITIDMLLDRADKIKQDFGF</sequence>
<dbReference type="InterPro" id="IPR029058">
    <property type="entry name" value="AB_hydrolase_fold"/>
</dbReference>
<dbReference type="PANTHER" id="PTHR48098:SF6">
    <property type="entry name" value="FERRI-BACILLIBACTIN ESTERASE BESA"/>
    <property type="match status" value="1"/>
</dbReference>
<dbReference type="SUPFAM" id="SSF53474">
    <property type="entry name" value="alpha/beta-Hydrolases"/>
    <property type="match status" value="1"/>
</dbReference>
<dbReference type="EMBL" id="BMGK01000001">
    <property type="protein sequence ID" value="GGD81667.1"/>
    <property type="molecule type" value="Genomic_DNA"/>
</dbReference>
<dbReference type="GO" id="GO:0016301">
    <property type="term" value="F:kinase activity"/>
    <property type="evidence" value="ECO:0007669"/>
    <property type="project" value="UniProtKB-KW"/>
</dbReference>
<accession>A0A8J2Y7J9</accession>
<reference evidence="1" key="1">
    <citation type="journal article" date="2014" name="Int. J. Syst. Evol. Microbiol.">
        <title>Complete genome sequence of Corynebacterium casei LMG S-19264T (=DSM 44701T), isolated from a smear-ripened cheese.</title>
        <authorList>
            <consortium name="US DOE Joint Genome Institute (JGI-PGF)"/>
            <person name="Walter F."/>
            <person name="Albersmeier A."/>
            <person name="Kalinowski J."/>
            <person name="Ruckert C."/>
        </authorList>
    </citation>
    <scope>NUCLEOTIDE SEQUENCE</scope>
    <source>
        <strain evidence="1">CGMCC 1.12924</strain>
    </source>
</reference>
<dbReference type="InterPro" id="IPR050583">
    <property type="entry name" value="Mycobacterial_A85_antigen"/>
</dbReference>